<keyword evidence="8 29" id="KW-1133">Transmembrane helix</keyword>
<dbReference type="PRINTS" id="PR00081">
    <property type="entry name" value="GDHRDH"/>
</dbReference>
<evidence type="ECO:0000256" key="5">
    <source>
        <dbReference type="ARBA" id="ARBA00022824"/>
    </source>
</evidence>
<keyword evidence="7" id="KW-0752">Steroid biosynthesis</keyword>
<dbReference type="GO" id="GO:0006694">
    <property type="term" value="P:steroid biosynthetic process"/>
    <property type="evidence" value="ECO:0007669"/>
    <property type="project" value="UniProtKB-KW"/>
</dbReference>
<evidence type="ECO:0000256" key="14">
    <source>
        <dbReference type="ARBA" id="ARBA00037929"/>
    </source>
</evidence>
<reference evidence="30" key="1">
    <citation type="submission" date="2019-10" db="EMBL/GenBank/DDBJ databases">
        <title>The sequence and de novo assembly of the wild yak genome.</title>
        <authorList>
            <person name="Liu Y."/>
        </authorList>
    </citation>
    <scope>NUCLEOTIDE SEQUENCE [LARGE SCALE GENOMIC DNA]</scope>
    <source>
        <strain evidence="30">WY2019</strain>
    </source>
</reference>
<dbReference type="GO" id="GO:0004303">
    <property type="term" value="F:estradiol 17-beta-dehydrogenase [NAD(P)+] activity"/>
    <property type="evidence" value="ECO:0007669"/>
    <property type="project" value="UniProtKB-EC"/>
</dbReference>
<evidence type="ECO:0000256" key="11">
    <source>
        <dbReference type="ARBA" id="ARBA00023136"/>
    </source>
</evidence>
<evidence type="ECO:0000256" key="28">
    <source>
        <dbReference type="SAM" id="MobiDB-lite"/>
    </source>
</evidence>
<comment type="catalytic activity">
    <reaction evidence="24">
        <text>3-oxo-(8Z,11Z,14Z)-eicosatrienoyl-CoA + NADPH + H(+) = (3R)-hydroxy-(8Z,11Z,14Z)-eicosatrienoyl-CoA + NADP(+)</text>
        <dbReference type="Rhea" id="RHEA:39311"/>
        <dbReference type="ChEBI" id="CHEBI:15378"/>
        <dbReference type="ChEBI" id="CHEBI:57783"/>
        <dbReference type="ChEBI" id="CHEBI:58349"/>
        <dbReference type="ChEBI" id="CHEBI:71481"/>
        <dbReference type="ChEBI" id="CHEBI:76411"/>
    </reaction>
</comment>
<evidence type="ECO:0000256" key="9">
    <source>
        <dbReference type="ARBA" id="ARBA00023002"/>
    </source>
</evidence>
<dbReference type="CDD" id="cd05356">
    <property type="entry name" value="17beta-HSD1_like_SDR_c"/>
    <property type="match status" value="1"/>
</dbReference>
<dbReference type="InterPro" id="IPR002347">
    <property type="entry name" value="SDR_fam"/>
</dbReference>
<dbReference type="SUPFAM" id="SSF51735">
    <property type="entry name" value="NAD(P)-binding Rossmann-fold domains"/>
    <property type="match status" value="1"/>
</dbReference>
<keyword evidence="31" id="KW-1185">Reference proteome</keyword>
<keyword evidence="5" id="KW-0256">Endoplasmic reticulum</keyword>
<evidence type="ECO:0000256" key="2">
    <source>
        <dbReference type="ARBA" id="ARBA00005194"/>
    </source>
</evidence>
<evidence type="ECO:0000256" key="18">
    <source>
        <dbReference type="ARBA" id="ARBA00041250"/>
    </source>
</evidence>
<evidence type="ECO:0000256" key="21">
    <source>
        <dbReference type="ARBA" id="ARBA00047293"/>
    </source>
</evidence>
<dbReference type="Gene3D" id="3.40.50.720">
    <property type="entry name" value="NAD(P)-binding Rossmann-like Domain"/>
    <property type="match status" value="1"/>
</dbReference>
<evidence type="ECO:0000313" key="31">
    <source>
        <dbReference type="Proteomes" id="UP000322234"/>
    </source>
</evidence>
<keyword evidence="10" id="KW-0443">Lipid metabolism</keyword>
<dbReference type="Pfam" id="PF00106">
    <property type="entry name" value="adh_short"/>
    <property type="match status" value="1"/>
</dbReference>
<evidence type="ECO:0000256" key="29">
    <source>
        <dbReference type="SAM" id="Phobius"/>
    </source>
</evidence>
<dbReference type="PANTHER" id="PTHR43899:SF14">
    <property type="entry name" value="VERY-LONG-CHAIN 3-OXOACYL-COA REDUCTASE"/>
    <property type="match status" value="1"/>
</dbReference>
<dbReference type="PANTHER" id="PTHR43899">
    <property type="entry name" value="RH59310P"/>
    <property type="match status" value="1"/>
</dbReference>
<evidence type="ECO:0000256" key="8">
    <source>
        <dbReference type="ARBA" id="ARBA00022989"/>
    </source>
</evidence>
<evidence type="ECO:0000256" key="22">
    <source>
        <dbReference type="ARBA" id="ARBA00048022"/>
    </source>
</evidence>
<name>A0A6B0S0C6_9CETA</name>
<evidence type="ECO:0000256" key="10">
    <source>
        <dbReference type="ARBA" id="ARBA00023098"/>
    </source>
</evidence>
<comment type="similarity">
    <text evidence="15">Belongs to the short-chain dehydrogenases/reductases (SDR) family. 17-beta-HSD 3 subfamily.</text>
</comment>
<comment type="catalytic activity">
    <reaction evidence="26">
        <text>a very-long-chain (3R)-3-hydroxyacyl-CoA + NADP(+) = a very-long-chain 3-oxoacyl-CoA + NADPH + H(+)</text>
        <dbReference type="Rhea" id="RHEA:48680"/>
        <dbReference type="ChEBI" id="CHEBI:15378"/>
        <dbReference type="ChEBI" id="CHEBI:57783"/>
        <dbReference type="ChEBI" id="CHEBI:58349"/>
        <dbReference type="ChEBI" id="CHEBI:85440"/>
        <dbReference type="ChEBI" id="CHEBI:90725"/>
        <dbReference type="EC" id="1.1.1.330"/>
    </reaction>
</comment>
<feature type="transmembrane region" description="Helical" evidence="29">
    <location>
        <begin position="393"/>
        <end position="412"/>
    </location>
</feature>
<feature type="region of interest" description="Disordered" evidence="28">
    <location>
        <begin position="101"/>
        <end position="121"/>
    </location>
</feature>
<dbReference type="Proteomes" id="UP000322234">
    <property type="component" value="Unassembled WGS sequence"/>
</dbReference>
<evidence type="ECO:0000256" key="6">
    <source>
        <dbReference type="ARBA" id="ARBA00022857"/>
    </source>
</evidence>
<comment type="catalytic activity">
    <reaction evidence="27">
        <text>3-oxo-(7Z,10Z,13Z,16Z,19Z)-docosapentaenoyl-CoA + NADPH + H(+) = (3R)-hydroxy-(7Z,10Z,13Z,16Z,19Z)-docosapentaenoyl-CoA + NADP(+)</text>
        <dbReference type="Rhea" id="RHEA:39459"/>
        <dbReference type="ChEBI" id="CHEBI:15378"/>
        <dbReference type="ChEBI" id="CHEBI:57783"/>
        <dbReference type="ChEBI" id="CHEBI:58349"/>
        <dbReference type="ChEBI" id="CHEBI:73863"/>
        <dbReference type="ChEBI" id="CHEBI:76460"/>
    </reaction>
</comment>
<comment type="function">
    <text evidence="13">Catalyzes the second of the four reactions of the long-chain fatty acids elongation cycle. This endoplasmic reticulum-bound enzymatic process, allows the addition of two carbons to the chain of long- and very long-chain fatty acids/VLCFAs per cycle. This enzyme has a 3-ketoacyl-CoA reductase activity, reducing 3-ketoacyl-CoA to 3-hydroxyacyl-CoA, within each cycle of fatty acid elongation. Thereby, it may participate in the production of VLCFAs of different chain lengths that are involved in multiple biological processes as precursors of membrane lipids and lipid mediators. May also catalyze the transformation of estrone (E1) into estradiol (E2) and play a role in estrogen formation.</text>
</comment>
<organism evidence="30 31">
    <name type="scientific">Bos mutus</name>
    <name type="common">wild yak</name>
    <dbReference type="NCBI Taxonomy" id="72004"/>
    <lineage>
        <taxon>Eukaryota</taxon>
        <taxon>Metazoa</taxon>
        <taxon>Chordata</taxon>
        <taxon>Craniata</taxon>
        <taxon>Vertebrata</taxon>
        <taxon>Euteleostomi</taxon>
        <taxon>Mammalia</taxon>
        <taxon>Eutheria</taxon>
        <taxon>Laurasiatheria</taxon>
        <taxon>Artiodactyla</taxon>
        <taxon>Ruminantia</taxon>
        <taxon>Pecora</taxon>
        <taxon>Bovidae</taxon>
        <taxon>Bovinae</taxon>
        <taxon>Bos</taxon>
    </lineage>
</organism>
<accession>A0A6B0S0C6</accession>
<dbReference type="EC" id="1.1.1.330" evidence="16"/>
<dbReference type="FunFam" id="3.40.50.720:FF:000137">
    <property type="entry name" value="Hydroxysteroid (17-beta) dehydrogenase 3"/>
    <property type="match status" value="1"/>
</dbReference>
<comment type="catalytic activity">
    <reaction evidence="21">
        <text>(7Z,10Z,13Z,16Z)-3-oxodocosatetraenoyl-CoA + NADPH + H(+) = (3R)-hydroxy-(7Z,10Z,13Z,16Z)-docosatetraenoyl-CoA + NADP(+)</text>
        <dbReference type="Rhea" id="RHEA:39323"/>
        <dbReference type="ChEBI" id="CHEBI:15378"/>
        <dbReference type="ChEBI" id="CHEBI:57783"/>
        <dbReference type="ChEBI" id="CHEBI:58349"/>
        <dbReference type="ChEBI" id="CHEBI:73852"/>
        <dbReference type="ChEBI" id="CHEBI:76415"/>
    </reaction>
</comment>
<evidence type="ECO:0000256" key="27">
    <source>
        <dbReference type="ARBA" id="ARBA00093182"/>
    </source>
</evidence>
<evidence type="ECO:0000256" key="23">
    <source>
        <dbReference type="ARBA" id="ARBA00048129"/>
    </source>
</evidence>
<comment type="catalytic activity">
    <reaction evidence="25">
        <text>17beta-estradiol + NADP(+) = estrone + NADPH + H(+)</text>
        <dbReference type="Rhea" id="RHEA:24616"/>
        <dbReference type="ChEBI" id="CHEBI:15378"/>
        <dbReference type="ChEBI" id="CHEBI:16469"/>
        <dbReference type="ChEBI" id="CHEBI:17263"/>
        <dbReference type="ChEBI" id="CHEBI:57783"/>
        <dbReference type="ChEBI" id="CHEBI:58349"/>
        <dbReference type="EC" id="1.1.1.62"/>
    </reaction>
</comment>
<keyword evidence="11 29" id="KW-0472">Membrane</keyword>
<evidence type="ECO:0000256" key="25">
    <source>
        <dbReference type="ARBA" id="ARBA00048906"/>
    </source>
</evidence>
<evidence type="ECO:0000256" key="26">
    <source>
        <dbReference type="ARBA" id="ARBA00049509"/>
    </source>
</evidence>
<evidence type="ECO:0000256" key="19">
    <source>
        <dbReference type="ARBA" id="ARBA00042234"/>
    </source>
</evidence>
<sequence length="433" mass="49095">MQKRDTERRGLRMFKEDSRDFGESFGEKEGTVTYILTWKSPLYRRANTRWGRGRAGGERAGWRGAPPTLAAVRTGPARSRDLGTQGAVPPLQRQWTVEPPLARRTRRRSEGVCPESPPLSKNRNLHQVLERGDLSEVNSHKTRMHIRKPKIDTQEAVFKLICTSLFKNFTAIKFAIVFVVTGSTDGIGKSYAEKLAKCGMKIVLISRSQDKLNQVSSEIREKFKVETKTIAVDFTLEDIYDKIKTSLAGLEIGVLVNNVGMSYEYPEYFLDIPDLDNTIKKLISVNVLSVCKVRKLIINISKGVILNISSATGRYPVPMLTIYSATKAFVDFFSQCLHEEYKTKGIFVQSVLPFFVATKLAKIRKPTLNKPSSEKFVKCAIKTIGVQSRTSGYFIHYLMASVASLLPSWLYFKIVMNMNKSFQARYFKKMKKN</sequence>
<evidence type="ECO:0000256" key="1">
    <source>
        <dbReference type="ARBA" id="ARBA00004477"/>
    </source>
</evidence>
<dbReference type="GO" id="GO:0005789">
    <property type="term" value="C:endoplasmic reticulum membrane"/>
    <property type="evidence" value="ECO:0007669"/>
    <property type="project" value="UniProtKB-SubCell"/>
</dbReference>
<dbReference type="InterPro" id="IPR051019">
    <property type="entry name" value="VLCFA-Steroid_DH"/>
</dbReference>
<protein>
    <recommendedName>
        <fullName evidence="17">Very-long-chain 3-oxoacyl-CoA reductase</fullName>
        <ecNumber evidence="16">1.1.1.330</ecNumber>
        <ecNumber evidence="12">1.1.1.62</ecNumber>
    </recommendedName>
    <alternativeName>
        <fullName evidence="19">17-beta-hydroxysteroid dehydrogenase 12</fullName>
    </alternativeName>
    <alternativeName>
        <fullName evidence="18">3-ketoacyl-CoA reductase</fullName>
    </alternativeName>
    <alternativeName>
        <fullName evidence="20">Estradiol 17-beta-dehydrogenase 12</fullName>
    </alternativeName>
</protein>
<evidence type="ECO:0000256" key="7">
    <source>
        <dbReference type="ARBA" id="ARBA00022955"/>
    </source>
</evidence>
<proteinExistence type="inferred from homology"/>
<dbReference type="InterPro" id="IPR020904">
    <property type="entry name" value="Sc_DH/Rdtase_CS"/>
</dbReference>
<evidence type="ECO:0000256" key="20">
    <source>
        <dbReference type="ARBA" id="ARBA00043017"/>
    </source>
</evidence>
<dbReference type="InterPro" id="IPR036291">
    <property type="entry name" value="NAD(P)-bd_dom_sf"/>
</dbReference>
<comment type="caution">
    <text evidence="30">The sequence shown here is derived from an EMBL/GenBank/DDBJ whole genome shotgun (WGS) entry which is preliminary data.</text>
</comment>
<keyword evidence="4 29" id="KW-0812">Transmembrane</keyword>
<gene>
    <name evidence="30" type="ORF">E5288_WYG010035</name>
</gene>
<dbReference type="PRINTS" id="PR00080">
    <property type="entry name" value="SDRFAMILY"/>
</dbReference>
<evidence type="ECO:0000256" key="15">
    <source>
        <dbReference type="ARBA" id="ARBA00038261"/>
    </source>
</evidence>
<dbReference type="GO" id="GO:0141040">
    <property type="term" value="F:very-long-chain 3-oxoacyl-CoA reductase activity"/>
    <property type="evidence" value="ECO:0007669"/>
    <property type="project" value="UniProtKB-EC"/>
</dbReference>
<keyword evidence="6" id="KW-0521">NADP</keyword>
<evidence type="ECO:0000313" key="30">
    <source>
        <dbReference type="EMBL" id="MXQ94901.1"/>
    </source>
</evidence>
<keyword evidence="9" id="KW-0560">Oxidoreductase</keyword>
<comment type="pathway">
    <text evidence="2">Lipid metabolism; fatty acid biosynthesis.</text>
</comment>
<evidence type="ECO:0000256" key="13">
    <source>
        <dbReference type="ARBA" id="ARBA00037337"/>
    </source>
</evidence>
<evidence type="ECO:0000256" key="3">
    <source>
        <dbReference type="ARBA" id="ARBA00022516"/>
    </source>
</evidence>
<evidence type="ECO:0000256" key="16">
    <source>
        <dbReference type="ARBA" id="ARBA00039105"/>
    </source>
</evidence>
<dbReference type="EC" id="1.1.1.62" evidence="12"/>
<evidence type="ECO:0000256" key="4">
    <source>
        <dbReference type="ARBA" id="ARBA00022692"/>
    </source>
</evidence>
<evidence type="ECO:0000256" key="17">
    <source>
        <dbReference type="ARBA" id="ARBA00039402"/>
    </source>
</evidence>
<comment type="catalytic activity">
    <reaction evidence="23">
        <text>3-oxooctadecanoyl-CoA + NADPH + H(+) = (3R)-hydroxyoctadecanoyl-CoA + NADP(+)</text>
        <dbReference type="Rhea" id="RHEA:39151"/>
        <dbReference type="ChEBI" id="CHEBI:15378"/>
        <dbReference type="ChEBI" id="CHEBI:57783"/>
        <dbReference type="ChEBI" id="CHEBI:58349"/>
        <dbReference type="ChEBI" id="CHEBI:71407"/>
        <dbReference type="ChEBI" id="CHEBI:76374"/>
    </reaction>
</comment>
<dbReference type="AlphaFoldDB" id="A0A6B0S0C6"/>
<evidence type="ECO:0000256" key="12">
    <source>
        <dbReference type="ARBA" id="ARBA00024072"/>
    </source>
</evidence>
<evidence type="ECO:0000256" key="24">
    <source>
        <dbReference type="ARBA" id="ARBA00048282"/>
    </source>
</evidence>
<comment type="subcellular location">
    <subcellularLocation>
        <location evidence="1">Endoplasmic reticulum membrane</location>
        <topology evidence="1">Multi-pass membrane protein</topology>
    </subcellularLocation>
</comment>
<dbReference type="PROSITE" id="PS00061">
    <property type="entry name" value="ADH_SHORT"/>
    <property type="match status" value="1"/>
</dbReference>
<dbReference type="EMBL" id="VBQZ03000122">
    <property type="protein sequence ID" value="MXQ94901.1"/>
    <property type="molecule type" value="Genomic_DNA"/>
</dbReference>
<keyword evidence="3" id="KW-0444">Lipid biosynthesis</keyword>
<comment type="pathway">
    <text evidence="14">Steroid biosynthesis; estrogen biosynthesis.</text>
</comment>
<comment type="catalytic activity">
    <reaction evidence="22">
        <text>17beta-estradiol + NAD(+) = estrone + NADH + H(+)</text>
        <dbReference type="Rhea" id="RHEA:24612"/>
        <dbReference type="ChEBI" id="CHEBI:15378"/>
        <dbReference type="ChEBI" id="CHEBI:16469"/>
        <dbReference type="ChEBI" id="CHEBI:17263"/>
        <dbReference type="ChEBI" id="CHEBI:57540"/>
        <dbReference type="ChEBI" id="CHEBI:57945"/>
        <dbReference type="EC" id="1.1.1.62"/>
    </reaction>
</comment>